<comment type="caution">
    <text evidence="1">The sequence shown here is derived from an EMBL/GenBank/DDBJ whole genome shotgun (WGS) entry which is preliminary data.</text>
</comment>
<dbReference type="EMBL" id="LAZR01070480">
    <property type="protein sequence ID" value="KKK40368.1"/>
    <property type="molecule type" value="Genomic_DNA"/>
</dbReference>
<proteinExistence type="predicted"/>
<dbReference type="SUPFAM" id="SSF52540">
    <property type="entry name" value="P-loop containing nucleoside triphosphate hydrolases"/>
    <property type="match status" value="1"/>
</dbReference>
<sequence length="233" mass="27377">SRKDVAPDLPPKSRIPIPIEMTNEQRKLYDEIEEDMIIELKAGGWMLAQTVLTKILRMRQLLICPKLIDPSLGYGTSLEQIVEDVEGLNESHCMIFTPYVKAIPFIEEAIRQKFPSIAITHFQGGLSPKAIYDRQEYIKDKRGIAITSILFAEAFSIETMSYGFFCGYDWDPYNNEQAEDRIYRLTTQEPVFHYYYKYRNASTEDRLSEILDHKTYSNQTYLKDIERRYKNDW</sequence>
<organism evidence="1">
    <name type="scientific">marine sediment metagenome</name>
    <dbReference type="NCBI Taxonomy" id="412755"/>
    <lineage>
        <taxon>unclassified sequences</taxon>
        <taxon>metagenomes</taxon>
        <taxon>ecological metagenomes</taxon>
    </lineage>
</organism>
<dbReference type="AlphaFoldDB" id="A0A0F8V774"/>
<dbReference type="InterPro" id="IPR027417">
    <property type="entry name" value="P-loop_NTPase"/>
</dbReference>
<dbReference type="Gene3D" id="3.40.50.300">
    <property type="entry name" value="P-loop containing nucleotide triphosphate hydrolases"/>
    <property type="match status" value="1"/>
</dbReference>
<evidence type="ECO:0000313" key="1">
    <source>
        <dbReference type="EMBL" id="KKK40368.1"/>
    </source>
</evidence>
<name>A0A0F8V774_9ZZZZ</name>
<feature type="non-terminal residue" evidence="1">
    <location>
        <position position="1"/>
    </location>
</feature>
<reference evidence="1" key="1">
    <citation type="journal article" date="2015" name="Nature">
        <title>Complex archaea that bridge the gap between prokaryotes and eukaryotes.</title>
        <authorList>
            <person name="Spang A."/>
            <person name="Saw J.H."/>
            <person name="Jorgensen S.L."/>
            <person name="Zaremba-Niedzwiedzka K."/>
            <person name="Martijn J."/>
            <person name="Lind A.E."/>
            <person name="van Eijk R."/>
            <person name="Schleper C."/>
            <person name="Guy L."/>
            <person name="Ettema T.J."/>
        </authorList>
    </citation>
    <scope>NUCLEOTIDE SEQUENCE</scope>
</reference>
<gene>
    <name evidence="1" type="ORF">LCGC14_3084250</name>
</gene>
<evidence type="ECO:0008006" key="2">
    <source>
        <dbReference type="Google" id="ProtNLM"/>
    </source>
</evidence>
<accession>A0A0F8V774</accession>
<protein>
    <recommendedName>
        <fullName evidence="2">Helicase C-terminal domain-containing protein</fullName>
    </recommendedName>
</protein>